<dbReference type="PANTHER" id="PTHR30532">
    <property type="entry name" value="IRON III DICITRATE-BINDING PERIPLASMIC PROTEIN"/>
    <property type="match status" value="1"/>
</dbReference>
<dbReference type="InterPro" id="IPR051313">
    <property type="entry name" value="Bact_iron-sidero_bind"/>
</dbReference>
<dbReference type="Proteomes" id="UP001596378">
    <property type="component" value="Unassembled WGS sequence"/>
</dbReference>
<feature type="region of interest" description="Disordered" evidence="5">
    <location>
        <begin position="24"/>
        <end position="68"/>
    </location>
</feature>
<dbReference type="SUPFAM" id="SSF53807">
    <property type="entry name" value="Helical backbone' metal receptor"/>
    <property type="match status" value="1"/>
</dbReference>
<proteinExistence type="inferred from homology"/>
<evidence type="ECO:0000256" key="5">
    <source>
        <dbReference type="SAM" id="MobiDB-lite"/>
    </source>
</evidence>
<feature type="chain" id="PRO_5046635926" evidence="6">
    <location>
        <begin position="24"/>
        <end position="343"/>
    </location>
</feature>
<evidence type="ECO:0000313" key="9">
    <source>
        <dbReference type="Proteomes" id="UP001596378"/>
    </source>
</evidence>
<organism evidence="8 9">
    <name type="scientific">Cohnella cellulosilytica</name>
    <dbReference type="NCBI Taxonomy" id="986710"/>
    <lineage>
        <taxon>Bacteria</taxon>
        <taxon>Bacillati</taxon>
        <taxon>Bacillota</taxon>
        <taxon>Bacilli</taxon>
        <taxon>Bacillales</taxon>
        <taxon>Paenibacillaceae</taxon>
        <taxon>Cohnella</taxon>
    </lineage>
</organism>
<name>A0ABW2F359_9BACL</name>
<evidence type="ECO:0000313" key="8">
    <source>
        <dbReference type="EMBL" id="MFC7147636.1"/>
    </source>
</evidence>
<keyword evidence="9" id="KW-1185">Reference proteome</keyword>
<feature type="compositionally biased region" description="Low complexity" evidence="5">
    <location>
        <begin position="34"/>
        <end position="67"/>
    </location>
</feature>
<evidence type="ECO:0000256" key="6">
    <source>
        <dbReference type="SAM" id="SignalP"/>
    </source>
</evidence>
<evidence type="ECO:0000256" key="1">
    <source>
        <dbReference type="ARBA" id="ARBA00004196"/>
    </source>
</evidence>
<feature type="domain" description="Fe/B12 periplasmic-binding" evidence="7">
    <location>
        <begin position="83"/>
        <end position="340"/>
    </location>
</feature>
<comment type="subcellular location">
    <subcellularLocation>
        <location evidence="1">Cell envelope</location>
    </subcellularLocation>
</comment>
<accession>A0ABW2F359</accession>
<keyword evidence="4 6" id="KW-0732">Signal</keyword>
<comment type="similarity">
    <text evidence="2">Belongs to the bacterial solute-binding protein 8 family.</text>
</comment>
<sequence>MNRKWSIIVFMLLFIITATGCGAGSDGQPSAGSPSGTEAAAGTEASAAESAPAESAPAESEPGAAASVEHEWGTYQSETVPERIVTLDFSFIDTLTSLGVKPVGNAGVGTTKIPEYLQDRVTEADAADVGERKAPNLEVVQSLKPDLIIASVDRHSMIRGELEGIAPTVAFDDVSYDEVLDNVRSIAAILGKQEEAEQVVAGLNEKIAAVKQRIEGAPTILVAGLFDDTFTVWVKDSFVGSLLSQVGADYAFNGEKDNLEGKGEGVHMTLERLHEINPDYIMLYGDSPDKLQSNPLYQDLKSVKDGRFIVVDRNLWARGRGPIAANEILDETLAALAADSASE</sequence>
<evidence type="ECO:0000259" key="7">
    <source>
        <dbReference type="PROSITE" id="PS50983"/>
    </source>
</evidence>
<dbReference type="CDD" id="cd01146">
    <property type="entry name" value="FhuD"/>
    <property type="match status" value="1"/>
</dbReference>
<evidence type="ECO:0000256" key="2">
    <source>
        <dbReference type="ARBA" id="ARBA00008814"/>
    </source>
</evidence>
<protein>
    <submittedName>
        <fullName evidence="8">ABC transporter substrate-binding protein</fullName>
    </submittedName>
</protein>
<gene>
    <name evidence="8" type="ORF">ACFQMJ_03720</name>
</gene>
<dbReference type="InterPro" id="IPR002491">
    <property type="entry name" value="ABC_transptr_periplasmic_BD"/>
</dbReference>
<dbReference type="Pfam" id="PF01497">
    <property type="entry name" value="Peripla_BP_2"/>
    <property type="match status" value="1"/>
</dbReference>
<reference evidence="9" key="1">
    <citation type="journal article" date="2019" name="Int. J. Syst. Evol. Microbiol.">
        <title>The Global Catalogue of Microorganisms (GCM) 10K type strain sequencing project: providing services to taxonomists for standard genome sequencing and annotation.</title>
        <authorList>
            <consortium name="The Broad Institute Genomics Platform"/>
            <consortium name="The Broad Institute Genome Sequencing Center for Infectious Disease"/>
            <person name="Wu L."/>
            <person name="Ma J."/>
        </authorList>
    </citation>
    <scope>NUCLEOTIDE SEQUENCE [LARGE SCALE GENOMIC DNA]</scope>
    <source>
        <strain evidence="9">KCTC 12907</strain>
    </source>
</reference>
<dbReference type="EMBL" id="JBHTAI010000002">
    <property type="protein sequence ID" value="MFC7147636.1"/>
    <property type="molecule type" value="Genomic_DNA"/>
</dbReference>
<evidence type="ECO:0000256" key="3">
    <source>
        <dbReference type="ARBA" id="ARBA00022448"/>
    </source>
</evidence>
<dbReference type="PROSITE" id="PS50983">
    <property type="entry name" value="FE_B12_PBP"/>
    <property type="match status" value="1"/>
</dbReference>
<dbReference type="Gene3D" id="3.40.50.1980">
    <property type="entry name" value="Nitrogenase molybdenum iron protein domain"/>
    <property type="match status" value="2"/>
</dbReference>
<comment type="caution">
    <text evidence="8">The sequence shown here is derived from an EMBL/GenBank/DDBJ whole genome shotgun (WGS) entry which is preliminary data.</text>
</comment>
<feature type="signal peptide" evidence="6">
    <location>
        <begin position="1"/>
        <end position="23"/>
    </location>
</feature>
<keyword evidence="3" id="KW-0813">Transport</keyword>
<dbReference type="PANTHER" id="PTHR30532:SF1">
    <property type="entry name" value="IRON(3+)-HYDROXAMATE-BINDING PROTEIN FHUD"/>
    <property type="match status" value="1"/>
</dbReference>
<dbReference type="RefSeq" id="WP_378048315.1">
    <property type="nucleotide sequence ID" value="NZ_JBHMDN010000016.1"/>
</dbReference>
<evidence type="ECO:0000256" key="4">
    <source>
        <dbReference type="ARBA" id="ARBA00022729"/>
    </source>
</evidence>
<dbReference type="PROSITE" id="PS51257">
    <property type="entry name" value="PROKAR_LIPOPROTEIN"/>
    <property type="match status" value="1"/>
</dbReference>